<dbReference type="InterPro" id="IPR016169">
    <property type="entry name" value="FAD-bd_PCMH_sub2"/>
</dbReference>
<dbReference type="PANTHER" id="PTHR43716">
    <property type="entry name" value="D-2-HYDROXYGLUTARATE DEHYDROGENASE, MITOCHONDRIAL"/>
    <property type="match status" value="1"/>
</dbReference>
<evidence type="ECO:0000256" key="2">
    <source>
        <dbReference type="ARBA" id="ARBA00022630"/>
    </source>
</evidence>
<dbReference type="Gene3D" id="3.30.70.2190">
    <property type="match status" value="1"/>
</dbReference>
<dbReference type="InterPro" id="IPR016164">
    <property type="entry name" value="FAD-linked_Oxase-like_C"/>
</dbReference>
<dbReference type="InterPro" id="IPR004113">
    <property type="entry name" value="FAD-bd_oxidored_4_C"/>
</dbReference>
<name>A0ABS5FFF9_9BRAD</name>
<dbReference type="RefSeq" id="WP_212492335.1">
    <property type="nucleotide sequence ID" value="NZ_JAFCJH010000007.1"/>
</dbReference>
<dbReference type="InterPro" id="IPR016171">
    <property type="entry name" value="Vanillyl_alc_oxidase_C-sub2"/>
</dbReference>
<dbReference type="Gene3D" id="3.30.70.2740">
    <property type="match status" value="1"/>
</dbReference>
<sequence>MALIEAFRQLLGDGAVLTREEDLAGLTEDWRGRYRAPALCAVLPSNTAQVAAVVRLCVEHGVPVLPQGGNTSLCGGATPADQGKRPVIIALTRMRRIRSIDPVNNTMEVDAGCVLATIQEAAAAAGRLYPVSLGAEGSCQIGGNIATNAGGTGVLRYGNTRDNVLGLEVVLPDGSIWDGLYALRKNNTGYDLKHLFIGSEGTLGIVTGAVLKLHPLPTAETVAWLAVDGPEQALEVLGLFQASCNSRLSAFELINSNQVRLVLEQVPGRRCPVARVDGWHVLVELSDTGDTQAIAGTMQAVLERALELGLISDGVVASSEAQRKAMWLVRHSVSEANKKAGVGLTSDTAVPVSAVPAFIAQATAAVHVIAPGVPIVVVGHMGDGNIHFIPFFSFAAWEAMANRAEVADQMRRAIDDAAAALRGTFSAEHGIGRTLTGEMARYKAPVELRLMRAVKQAFDPSGLFNPGRVLPVAREASSPSSDATDTRES</sequence>
<reference evidence="6" key="1">
    <citation type="journal article" date="2021" name="ISME J.">
        <title>Evolutionary origin and ecological implication of a unique nif island in free-living Bradyrhizobium lineages.</title>
        <authorList>
            <person name="Tao J."/>
        </authorList>
    </citation>
    <scope>NUCLEOTIDE SEQUENCE [LARGE SCALE GENOMIC DNA]</scope>
    <source>
        <strain evidence="6">SZCCT0434</strain>
    </source>
</reference>
<comment type="caution">
    <text evidence="5">The sequence shown here is derived from an EMBL/GenBank/DDBJ whole genome shotgun (WGS) entry which is preliminary data.</text>
</comment>
<dbReference type="SUPFAM" id="SSF55103">
    <property type="entry name" value="FAD-linked oxidases, C-terminal domain"/>
    <property type="match status" value="1"/>
</dbReference>
<dbReference type="PROSITE" id="PS51387">
    <property type="entry name" value="FAD_PCMH"/>
    <property type="match status" value="1"/>
</dbReference>
<dbReference type="Pfam" id="PF01565">
    <property type="entry name" value="FAD_binding_4"/>
    <property type="match status" value="1"/>
</dbReference>
<feature type="domain" description="FAD-binding PCMH-type" evidence="4">
    <location>
        <begin position="34"/>
        <end position="216"/>
    </location>
</feature>
<keyword evidence="2" id="KW-0285">Flavoprotein</keyword>
<keyword evidence="6" id="KW-1185">Reference proteome</keyword>
<dbReference type="InterPro" id="IPR006094">
    <property type="entry name" value="Oxid_FAD_bind_N"/>
</dbReference>
<dbReference type="InterPro" id="IPR036318">
    <property type="entry name" value="FAD-bd_PCMH-like_sf"/>
</dbReference>
<dbReference type="Pfam" id="PF02913">
    <property type="entry name" value="FAD-oxidase_C"/>
    <property type="match status" value="1"/>
</dbReference>
<evidence type="ECO:0000313" key="5">
    <source>
        <dbReference type="EMBL" id="MBR0795527.1"/>
    </source>
</evidence>
<protein>
    <submittedName>
        <fullName evidence="5">FAD-binding oxidoreductase</fullName>
    </submittedName>
</protein>
<proteinExistence type="inferred from homology"/>
<dbReference type="Proteomes" id="UP001315278">
    <property type="component" value="Unassembled WGS sequence"/>
</dbReference>
<evidence type="ECO:0000256" key="1">
    <source>
        <dbReference type="ARBA" id="ARBA00008000"/>
    </source>
</evidence>
<keyword evidence="3" id="KW-0274">FAD</keyword>
<dbReference type="InterPro" id="IPR016166">
    <property type="entry name" value="FAD-bd_PCMH"/>
</dbReference>
<dbReference type="InterPro" id="IPR051264">
    <property type="entry name" value="FAD-oxidored/transferase_4"/>
</dbReference>
<dbReference type="Gene3D" id="3.30.465.10">
    <property type="match status" value="1"/>
</dbReference>
<gene>
    <name evidence="5" type="ORF">JQ615_09015</name>
</gene>
<evidence type="ECO:0000313" key="6">
    <source>
        <dbReference type="Proteomes" id="UP001315278"/>
    </source>
</evidence>
<dbReference type="Gene3D" id="3.30.43.10">
    <property type="entry name" value="Uridine Diphospho-n-acetylenolpyruvylglucosamine Reductase, domain 2"/>
    <property type="match status" value="1"/>
</dbReference>
<evidence type="ECO:0000259" key="4">
    <source>
        <dbReference type="PROSITE" id="PS51387"/>
    </source>
</evidence>
<dbReference type="PANTHER" id="PTHR43716:SF2">
    <property type="entry name" value="BLL6224 PROTEIN"/>
    <property type="match status" value="1"/>
</dbReference>
<dbReference type="InterPro" id="IPR016167">
    <property type="entry name" value="FAD-bd_PCMH_sub1"/>
</dbReference>
<comment type="similarity">
    <text evidence="1">Belongs to the FAD-binding oxidoreductase/transferase type 4 family.</text>
</comment>
<dbReference type="Gene3D" id="1.10.45.10">
    <property type="entry name" value="Vanillyl-alcohol Oxidase, Chain A, domain 4"/>
    <property type="match status" value="1"/>
</dbReference>
<dbReference type="EMBL" id="JAFCJH010000007">
    <property type="protein sequence ID" value="MBR0795527.1"/>
    <property type="molecule type" value="Genomic_DNA"/>
</dbReference>
<organism evidence="5 6">
    <name type="scientific">Bradyrhizobium jicamae</name>
    <dbReference type="NCBI Taxonomy" id="280332"/>
    <lineage>
        <taxon>Bacteria</taxon>
        <taxon>Pseudomonadati</taxon>
        <taxon>Pseudomonadota</taxon>
        <taxon>Alphaproteobacteria</taxon>
        <taxon>Hyphomicrobiales</taxon>
        <taxon>Nitrobacteraceae</taxon>
        <taxon>Bradyrhizobium</taxon>
    </lineage>
</organism>
<accession>A0ABS5FFF9</accession>
<evidence type="ECO:0000256" key="3">
    <source>
        <dbReference type="ARBA" id="ARBA00022827"/>
    </source>
</evidence>
<dbReference type="SUPFAM" id="SSF56176">
    <property type="entry name" value="FAD-binding/transporter-associated domain-like"/>
    <property type="match status" value="1"/>
</dbReference>